<gene>
    <name evidence="1" type="ORF">F929_03457</name>
</gene>
<proteinExistence type="predicted"/>
<dbReference type="Proteomes" id="UP000013986">
    <property type="component" value="Unassembled WGS sequence"/>
</dbReference>
<evidence type="ECO:0000313" key="1">
    <source>
        <dbReference type="EMBL" id="EOQ73514.1"/>
    </source>
</evidence>
<dbReference type="PATRIC" id="fig|1217689.3.peg.3393"/>
<accession>R8YW91</accession>
<reference evidence="1 2" key="1">
    <citation type="submission" date="2013-02" db="EMBL/GenBank/DDBJ databases">
        <title>The Genome Sequence of Acinetobacter pittii ANC 4052.</title>
        <authorList>
            <consortium name="The Broad Institute Genome Sequencing Platform"/>
            <consortium name="The Broad Institute Genome Sequencing Center for Infectious Disease"/>
            <person name="Cerqueira G."/>
            <person name="Feldgarden M."/>
            <person name="Courvalin P."/>
            <person name="Perichon B."/>
            <person name="Grillot-Courvalin C."/>
            <person name="Clermont D."/>
            <person name="Rocha E."/>
            <person name="Yoon E.-J."/>
            <person name="Nemec A."/>
            <person name="Walker B."/>
            <person name="Young S.K."/>
            <person name="Zeng Q."/>
            <person name="Gargeya S."/>
            <person name="Fitzgerald M."/>
            <person name="Haas B."/>
            <person name="Abouelleil A."/>
            <person name="Alvarado L."/>
            <person name="Arachchi H.M."/>
            <person name="Berlin A.M."/>
            <person name="Chapman S.B."/>
            <person name="Dewar J."/>
            <person name="Goldberg J."/>
            <person name="Griggs A."/>
            <person name="Gujja S."/>
            <person name="Hansen M."/>
            <person name="Howarth C."/>
            <person name="Imamovic A."/>
            <person name="Larimer J."/>
            <person name="McCowan C."/>
            <person name="Murphy C."/>
            <person name="Neiman D."/>
            <person name="Pearson M."/>
            <person name="Priest M."/>
            <person name="Roberts A."/>
            <person name="Saif S."/>
            <person name="Shea T."/>
            <person name="Sisk P."/>
            <person name="Sykes S."/>
            <person name="Wortman J."/>
            <person name="Nusbaum C."/>
            <person name="Birren B."/>
        </authorList>
    </citation>
    <scope>NUCLEOTIDE SEQUENCE [LARGE SCALE GENOMIC DNA]</scope>
    <source>
        <strain evidence="1 2">ANC 4052</strain>
    </source>
</reference>
<evidence type="ECO:0000313" key="2">
    <source>
        <dbReference type="Proteomes" id="UP000013986"/>
    </source>
</evidence>
<organism evidence="1 2">
    <name type="scientific">Acinetobacter lactucae</name>
    <dbReference type="NCBI Taxonomy" id="1785128"/>
    <lineage>
        <taxon>Bacteria</taxon>
        <taxon>Pseudomonadati</taxon>
        <taxon>Pseudomonadota</taxon>
        <taxon>Gammaproteobacteria</taxon>
        <taxon>Moraxellales</taxon>
        <taxon>Moraxellaceae</taxon>
        <taxon>Acinetobacter</taxon>
        <taxon>Acinetobacter calcoaceticus/baumannii complex</taxon>
    </lineage>
</organism>
<dbReference type="EMBL" id="APQO01000006">
    <property type="protein sequence ID" value="EOQ73514.1"/>
    <property type="molecule type" value="Genomic_DNA"/>
</dbReference>
<protein>
    <submittedName>
        <fullName evidence="1">Uncharacterized protein</fullName>
    </submittedName>
</protein>
<comment type="caution">
    <text evidence="1">The sequence shown here is derived from an EMBL/GenBank/DDBJ whole genome shotgun (WGS) entry which is preliminary data.</text>
</comment>
<name>R8YW91_9GAMM</name>
<dbReference type="AlphaFoldDB" id="R8YW91"/>
<sequence>MGLSCTAYKKLGQFDGTYDDQSDSVFNDETGLLVKDSDYFLPSLNSSFPNHAKELVDGGFYTFEDDYWFRAGSYSGYNNFREQLAKLAGYPALEGEGNRHNHSNGAWKAESGPFWELINFSDCEGVIGTAYSKKLLADFKQFDEKAKELGEYFYESYCDWMTAFEFASDDGAVDFH</sequence>
<dbReference type="RefSeq" id="WP_016146008.1">
    <property type="nucleotide sequence ID" value="NZ_KB976991.1"/>
</dbReference>
<dbReference type="HOGENOM" id="CLU_130319_0_0_6"/>
<dbReference type="OrthoDB" id="8961589at2"/>